<feature type="signal peptide" evidence="1">
    <location>
        <begin position="1"/>
        <end position="27"/>
    </location>
</feature>
<protein>
    <submittedName>
        <fullName evidence="2">Glycosyl hydrolase</fullName>
    </submittedName>
</protein>
<keyword evidence="1" id="KW-0732">Signal</keyword>
<keyword evidence="2" id="KW-0378">Hydrolase</keyword>
<gene>
    <name evidence="2" type="ORF">OJ962_32955</name>
</gene>
<dbReference type="PANTHER" id="PTHR36848:SF2">
    <property type="entry name" value="SECRETED PROTEIN"/>
    <property type="match status" value="1"/>
</dbReference>
<comment type="caution">
    <text evidence="2">The sequence shown here is derived from an EMBL/GenBank/DDBJ whole genome shotgun (WGS) entry which is preliminary data.</text>
</comment>
<evidence type="ECO:0000256" key="1">
    <source>
        <dbReference type="SAM" id="SignalP"/>
    </source>
</evidence>
<dbReference type="Proteomes" id="UP001147700">
    <property type="component" value="Unassembled WGS sequence"/>
</dbReference>
<dbReference type="PANTHER" id="PTHR36848">
    <property type="entry name" value="DNA-BINDING PROTEIN (PUTATIVE SECRETED PROTEIN)-RELATED"/>
    <property type="match status" value="1"/>
</dbReference>
<organism evidence="2 3">
    <name type="scientific">Solirubrobacter deserti</name>
    <dbReference type="NCBI Taxonomy" id="2282478"/>
    <lineage>
        <taxon>Bacteria</taxon>
        <taxon>Bacillati</taxon>
        <taxon>Actinomycetota</taxon>
        <taxon>Thermoleophilia</taxon>
        <taxon>Solirubrobacterales</taxon>
        <taxon>Solirubrobacteraceae</taxon>
        <taxon>Solirubrobacter</taxon>
    </lineage>
</organism>
<evidence type="ECO:0000313" key="2">
    <source>
        <dbReference type="EMBL" id="MDA0142340.1"/>
    </source>
</evidence>
<proteinExistence type="predicted"/>
<dbReference type="Gene3D" id="2.60.120.260">
    <property type="entry name" value="Galactose-binding domain-like"/>
    <property type="match status" value="1"/>
</dbReference>
<dbReference type="InterPro" id="IPR008979">
    <property type="entry name" value="Galactose-bd-like_sf"/>
</dbReference>
<evidence type="ECO:0000313" key="3">
    <source>
        <dbReference type="Proteomes" id="UP001147700"/>
    </source>
</evidence>
<dbReference type="SUPFAM" id="SSF49785">
    <property type="entry name" value="Galactose-binding domain-like"/>
    <property type="match status" value="1"/>
</dbReference>
<dbReference type="EMBL" id="JAPCID010000084">
    <property type="protein sequence ID" value="MDA0142340.1"/>
    <property type="molecule type" value="Genomic_DNA"/>
</dbReference>
<dbReference type="GO" id="GO:0016787">
    <property type="term" value="F:hydrolase activity"/>
    <property type="evidence" value="ECO:0007669"/>
    <property type="project" value="UniProtKB-KW"/>
</dbReference>
<sequence length="1193" mass="131547">MGQQRKRVAVAAALVGAVAAWSAPAVAHALGAGSAFAERLNRKFIDPDRVYSSDIRWWLGEASNTDESLLEEVQALYDGGFRGVELAMMNDAGAPDATYAYGSAMWTHKWNLLMNKLLDLGMGVYLTSGTNWNTSNVPGLDPDSQSAMQNLTLGTSTVQAGQSLTALPAPAANARRAGAKFVTAYAYKVTSGNTVDPNSFVNLPAAQGADVWTQNVNWTAPGEGTYRVFALWTQGTYQASSPSTLPAYATNYFDERGVQALREYWEDHYLSDPALVEKFKQGDVQLFMDSLEMSTGTGGITWWAEDMKQEFQRRKGYDITPHLFLIAGVNASVSTPYHSVGTTGTYRLDGAEQRRQRIVNDYQDVLTQLYNERMLKPLKEWLNSVGIKTRGQISYGRPLEISEPGMYFDYPEAENFNQYNQVDIFRLWTGGAKLENKVLSTETGAELAYNGTRQTNLQDAYAAFAAGYQRHIWHIWGAGYGYGSFQWPGFIAAGFLSNFQYWGTRNPESAGYDEFNAHIGRVQQLMQTGKSRTDVGFLHQNWTQGVRFGGGTGSNNTQMHWQLAHQGVYYRSVELQDNGYTYDYFSPRFLFDDDVSFNEQTKTIEKAGYKAVVIYQNWLDLEGAERIRDWAQKGLKVVILGNAATQTPYNDGKDAELAAVMAELKSLPTVRTATVADAPADYFGPEPGGYDDNVLEKLQELGVDPYAGYARPNEQLLTQTREDAEGNRYLYVYNYEDGSYRDKSLRPEIRTAPNPGTNIKTDVKMDGRFVPYAIDAWTGEATELADYRWEHGKTVVAIDLDFNDIALLAFEKVDAPKLRVVSHNADSARAIPNGVTVRSTASKTVTAQLSNGVQLSRNVTVPAPYDITDWDLTVESWRPNATAGDLVRTETIEGVTTVNRKTSTVKTPIDVELDTLKTWDQIPEVGRGVSGTGHYEASFDWDATKASGAYLDFGDKVEASMEVWINGRKVGGQVSTHPTKVKRDVAPFTGKELFTGGINSTHPVADVSRYLVHGRNRIVIDYHSALVNVQLDRGIVNPTPNYRSWWGYDLDYLPFGPKQARLVPFVDVGYASTTTDGTVGGSVPATLSLSLAAPKPFEPFVPGVDRTYETSTTANVISTAGDAALTVDGGRLANGSFTLSEPLQVAFSKASWTAPVSNDPVTVTFKQHIGRTEPLRTGNYSKTLTFTLSTTTP</sequence>
<keyword evidence="3" id="KW-1185">Reference proteome</keyword>
<name>A0ABT4RV61_9ACTN</name>
<dbReference type="RefSeq" id="WP_202958373.1">
    <property type="nucleotide sequence ID" value="NZ_JAPCID010000084.1"/>
</dbReference>
<dbReference type="InterPro" id="IPR053161">
    <property type="entry name" value="Ulvan_degrading_GH"/>
</dbReference>
<accession>A0ABT4RV61</accession>
<feature type="chain" id="PRO_5046980199" evidence="1">
    <location>
        <begin position="28"/>
        <end position="1193"/>
    </location>
</feature>
<reference evidence="2" key="1">
    <citation type="submission" date="2022-10" db="EMBL/GenBank/DDBJ databases">
        <title>The WGS of Solirubrobacter sp. CPCC 204708.</title>
        <authorList>
            <person name="Jiang Z."/>
        </authorList>
    </citation>
    <scope>NUCLEOTIDE SEQUENCE</scope>
    <source>
        <strain evidence="2">CPCC 204708</strain>
    </source>
</reference>
<dbReference type="Pfam" id="PF17132">
    <property type="entry name" value="Glyco_hydro_106"/>
    <property type="match status" value="1"/>
</dbReference>